<feature type="region of interest" description="Disordered" evidence="5">
    <location>
        <begin position="336"/>
        <end position="388"/>
    </location>
</feature>
<dbReference type="Proteomes" id="UP000249829">
    <property type="component" value="Unassembled WGS sequence"/>
</dbReference>
<feature type="compositionally biased region" description="Low complexity" evidence="5">
    <location>
        <begin position="437"/>
        <end position="446"/>
    </location>
</feature>
<feature type="domain" description="PDZ GRASP-type" evidence="6">
    <location>
        <begin position="72"/>
        <end position="157"/>
    </location>
</feature>
<comment type="subcellular location">
    <subcellularLocation>
        <location evidence="1">Golgi apparatus membrane</location>
    </subcellularLocation>
</comment>
<dbReference type="InterPro" id="IPR007583">
    <property type="entry name" value="GRASP55_65"/>
</dbReference>
<dbReference type="GO" id="GO:0007030">
    <property type="term" value="P:Golgi organization"/>
    <property type="evidence" value="ECO:0007669"/>
    <property type="project" value="TreeGrafter"/>
</dbReference>
<dbReference type="EMBL" id="KZ825129">
    <property type="protein sequence ID" value="PYI19928.1"/>
    <property type="molecule type" value="Genomic_DNA"/>
</dbReference>
<feature type="region of interest" description="Disordered" evidence="5">
    <location>
        <begin position="402"/>
        <end position="446"/>
    </location>
</feature>
<evidence type="ECO:0000256" key="3">
    <source>
        <dbReference type="ARBA" id="ARBA00023034"/>
    </source>
</evidence>
<dbReference type="AlphaFoldDB" id="A0A2V5H6S1"/>
<evidence type="ECO:0000313" key="8">
    <source>
        <dbReference type="Proteomes" id="UP000249829"/>
    </source>
</evidence>
<evidence type="ECO:0000256" key="1">
    <source>
        <dbReference type="ARBA" id="ARBA00004394"/>
    </source>
</evidence>
<sequence>MASIHPPSTLRPSTNSFDNIEVEDETIPRSHSTFAFLQPIPPRDMFGAFNRFIGLDAEPAQQPRSSTADNSFGFQVLRNKDPEVPLEPWFDFIIGINGRLIDDPDPNLFATEVRNCAGSSVTFEVWSAKGQKSHTVSLPVPATATPTLGIAVQLAPLSSTQNIWHVLSIPSPLSPAYRAGLLPHSDYIIGTPSGTLRGESALGELVEDHLDRTLVLWVYNSEFDVVREVELIPTRGWGGEGALGAELGFGALHRLPVGLGEEVEGPGEVVFETAPSGSASRVDGSSGAAQFGGYAQQHHQPGQEQQHIQGYGYGYGYGYGDQGQGQGQEQHQFLVPANLSSPPPPPMAGTPTHRVASPTTTTTTTTTATGAVASHGRPHRKARAAPSASAFDEYFAEGLQKSKELDYAPSSRKGTPLPPPPKKGGGAVQSPPPPPVTSGSPSPAAE</sequence>
<protein>
    <recommendedName>
        <fullName evidence="6">PDZ GRASP-type domain-containing protein</fullName>
    </recommendedName>
</protein>
<dbReference type="OMA" id="QNIWHIL"/>
<dbReference type="InterPro" id="IPR024958">
    <property type="entry name" value="GRASP_PDZ"/>
</dbReference>
<evidence type="ECO:0000256" key="2">
    <source>
        <dbReference type="ARBA" id="ARBA00022737"/>
    </source>
</evidence>
<organism evidence="7 8">
    <name type="scientific">Aspergillus violaceofuscus (strain CBS 115571)</name>
    <dbReference type="NCBI Taxonomy" id="1450538"/>
    <lineage>
        <taxon>Eukaryota</taxon>
        <taxon>Fungi</taxon>
        <taxon>Dikarya</taxon>
        <taxon>Ascomycota</taxon>
        <taxon>Pezizomycotina</taxon>
        <taxon>Eurotiomycetes</taxon>
        <taxon>Eurotiomycetidae</taxon>
        <taxon>Eurotiales</taxon>
        <taxon>Aspergillaceae</taxon>
        <taxon>Aspergillus</taxon>
    </lineage>
</organism>
<evidence type="ECO:0000259" key="6">
    <source>
        <dbReference type="PROSITE" id="PS51865"/>
    </source>
</evidence>
<dbReference type="InterPro" id="IPR036034">
    <property type="entry name" value="PDZ_sf"/>
</dbReference>
<dbReference type="Gene3D" id="2.30.42.10">
    <property type="match status" value="2"/>
</dbReference>
<evidence type="ECO:0000256" key="5">
    <source>
        <dbReference type="SAM" id="MobiDB-lite"/>
    </source>
</evidence>
<keyword evidence="4" id="KW-0472">Membrane</keyword>
<reference evidence="7 8" key="1">
    <citation type="submission" date="2018-02" db="EMBL/GenBank/DDBJ databases">
        <title>The genomes of Aspergillus section Nigri reveals drivers in fungal speciation.</title>
        <authorList>
            <consortium name="DOE Joint Genome Institute"/>
            <person name="Vesth T.C."/>
            <person name="Nybo J."/>
            <person name="Theobald S."/>
            <person name="Brandl J."/>
            <person name="Frisvad J.C."/>
            <person name="Nielsen K.F."/>
            <person name="Lyhne E.K."/>
            <person name="Kogle M.E."/>
            <person name="Kuo A."/>
            <person name="Riley R."/>
            <person name="Clum A."/>
            <person name="Nolan M."/>
            <person name="Lipzen A."/>
            <person name="Salamov A."/>
            <person name="Henrissat B."/>
            <person name="Wiebenga A."/>
            <person name="De vries R.P."/>
            <person name="Grigoriev I.V."/>
            <person name="Mortensen U.H."/>
            <person name="Andersen M.R."/>
            <person name="Baker S.E."/>
        </authorList>
    </citation>
    <scope>NUCLEOTIDE SEQUENCE [LARGE SCALE GENOMIC DNA]</scope>
    <source>
        <strain evidence="7 8">CBS 115571</strain>
    </source>
</reference>
<dbReference type="Pfam" id="PF04495">
    <property type="entry name" value="GRASP55_65"/>
    <property type="match status" value="1"/>
</dbReference>
<keyword evidence="3" id="KW-0333">Golgi apparatus</keyword>
<dbReference type="PROSITE" id="PS51865">
    <property type="entry name" value="PDZ_GRASP"/>
    <property type="match status" value="2"/>
</dbReference>
<proteinExistence type="predicted"/>
<dbReference type="PANTHER" id="PTHR12893:SF0">
    <property type="entry name" value="GRASP65"/>
    <property type="match status" value="1"/>
</dbReference>
<feature type="domain" description="PDZ GRASP-type" evidence="6">
    <location>
        <begin position="162"/>
        <end position="252"/>
    </location>
</feature>
<feature type="compositionally biased region" description="Low complexity" evidence="5">
    <location>
        <begin position="350"/>
        <end position="375"/>
    </location>
</feature>
<dbReference type="GO" id="GO:0000139">
    <property type="term" value="C:Golgi membrane"/>
    <property type="evidence" value="ECO:0007669"/>
    <property type="project" value="UniProtKB-SubCell"/>
</dbReference>
<evidence type="ECO:0000256" key="4">
    <source>
        <dbReference type="ARBA" id="ARBA00023136"/>
    </source>
</evidence>
<name>A0A2V5H6S1_ASPV1</name>
<keyword evidence="8" id="KW-1185">Reference proteome</keyword>
<dbReference type="STRING" id="1450538.A0A2V5H6S1"/>
<accession>A0A2V5H6S1</accession>
<dbReference type="PANTHER" id="PTHR12893">
    <property type="entry name" value="GOLGI REASSEMBLY STACKING PROTEIN GRASP"/>
    <property type="match status" value="1"/>
</dbReference>
<keyword evidence="2" id="KW-0677">Repeat</keyword>
<dbReference type="FunFam" id="2.30.42.10:FF:000026">
    <property type="entry name" value="Golgi reassembly stacking protein 2"/>
    <property type="match status" value="1"/>
</dbReference>
<evidence type="ECO:0000313" key="7">
    <source>
        <dbReference type="EMBL" id="PYI19928.1"/>
    </source>
</evidence>
<gene>
    <name evidence="7" type="ORF">BO99DRAFT_432064</name>
</gene>